<evidence type="ECO:0000313" key="2">
    <source>
        <dbReference type="EMBL" id="GGZ82177.1"/>
    </source>
</evidence>
<gene>
    <name evidence="2" type="ORF">GCM10010389_20140</name>
</gene>
<evidence type="ECO:0000256" key="1">
    <source>
        <dbReference type="SAM" id="MobiDB-lite"/>
    </source>
</evidence>
<dbReference type="Proteomes" id="UP000623010">
    <property type="component" value="Unassembled WGS sequence"/>
</dbReference>
<accession>A0A918R180</accession>
<feature type="region of interest" description="Disordered" evidence="1">
    <location>
        <begin position="63"/>
        <end position="95"/>
    </location>
</feature>
<proteinExistence type="predicted"/>
<dbReference type="EMBL" id="BMWH01000005">
    <property type="protein sequence ID" value="GGZ82177.1"/>
    <property type="molecule type" value="Genomic_DNA"/>
</dbReference>
<evidence type="ECO:0000313" key="3">
    <source>
        <dbReference type="Proteomes" id="UP000623010"/>
    </source>
</evidence>
<reference evidence="2" key="2">
    <citation type="submission" date="2020-09" db="EMBL/GenBank/DDBJ databases">
        <authorList>
            <person name="Sun Q."/>
            <person name="Ohkuma M."/>
        </authorList>
    </citation>
    <scope>NUCLEOTIDE SEQUENCE</scope>
    <source>
        <strain evidence="2">JCM 5016</strain>
    </source>
</reference>
<sequence length="115" mass="12209">MYEVGVVQQQPVGLAGDLVGDADVLLEGVRGRVAGAEGLDGIDVRGRFALSLLCEESDDLPAVTDERVPVPPCRLRPAGRHPHSGTAGVPPLPRHEALLMRTERRKASGESAETH</sequence>
<keyword evidence="3" id="KW-1185">Reference proteome</keyword>
<comment type="caution">
    <text evidence="2">The sequence shown here is derived from an EMBL/GenBank/DDBJ whole genome shotgun (WGS) entry which is preliminary data.</text>
</comment>
<reference evidence="2" key="1">
    <citation type="journal article" date="2014" name="Int. J. Syst. Evol. Microbiol.">
        <title>Complete genome sequence of Corynebacterium casei LMG S-19264T (=DSM 44701T), isolated from a smear-ripened cheese.</title>
        <authorList>
            <consortium name="US DOE Joint Genome Institute (JGI-PGF)"/>
            <person name="Walter F."/>
            <person name="Albersmeier A."/>
            <person name="Kalinowski J."/>
            <person name="Ruckert C."/>
        </authorList>
    </citation>
    <scope>NUCLEOTIDE SEQUENCE</scope>
    <source>
        <strain evidence="2">JCM 5016</strain>
    </source>
</reference>
<protein>
    <submittedName>
        <fullName evidence="2">Uncharacterized protein</fullName>
    </submittedName>
</protein>
<name>A0A918R180_9ACTN</name>
<dbReference type="AlphaFoldDB" id="A0A918R180"/>
<organism evidence="2 3">
    <name type="scientific">Streptomyces echinoruber</name>
    <dbReference type="NCBI Taxonomy" id="68898"/>
    <lineage>
        <taxon>Bacteria</taxon>
        <taxon>Bacillati</taxon>
        <taxon>Actinomycetota</taxon>
        <taxon>Actinomycetes</taxon>
        <taxon>Kitasatosporales</taxon>
        <taxon>Streptomycetaceae</taxon>
        <taxon>Streptomyces</taxon>
    </lineage>
</organism>